<dbReference type="GO" id="GO:1990071">
    <property type="term" value="C:TRAPPII protein complex"/>
    <property type="evidence" value="ECO:0007669"/>
    <property type="project" value="InterPro"/>
</dbReference>
<feature type="domain" description="Trafficking protein particle complex II-specific subunit 65 IgD3" evidence="1">
    <location>
        <begin position="134"/>
        <end position="181"/>
    </location>
</feature>
<dbReference type="GO" id="GO:0006891">
    <property type="term" value="P:intra-Golgi vesicle-mediated transport"/>
    <property type="evidence" value="ECO:0007669"/>
    <property type="project" value="InterPro"/>
</dbReference>
<reference evidence="2" key="1">
    <citation type="submission" date="2020-06" db="EMBL/GenBank/DDBJ databases">
        <authorList>
            <person name="Onetto C."/>
        </authorList>
    </citation>
    <scope>NUCLEOTIDE SEQUENCE</scope>
</reference>
<evidence type="ECO:0000313" key="2">
    <source>
        <dbReference type="EMBL" id="CAD0094449.1"/>
    </source>
</evidence>
<comment type="caution">
    <text evidence="2">The sequence shown here is derived from an EMBL/GenBank/DDBJ whole genome shotgun (WGS) entry which is preliminary data.</text>
</comment>
<dbReference type="PANTHER" id="PTHR28159:SF1">
    <property type="entry name" value="TRAFFICKING PROTEIN PARTICLE COMPLEX II-SPECIFIC SUBUNIT 65"/>
    <property type="match status" value="1"/>
</dbReference>
<dbReference type="Pfam" id="PF12735">
    <property type="entry name" value="IgD3_Trs65"/>
    <property type="match status" value="1"/>
</dbReference>
<accession>A0A9N8K098</accession>
<dbReference type="PANTHER" id="PTHR28159">
    <property type="entry name" value="TRAFFICKING PROTEIN PARTICLE COMPLEX II-SPECIFIC SUBUNIT 65"/>
    <property type="match status" value="1"/>
</dbReference>
<sequence length="183" mass="19408">MTSTTAESQPTLSFPDACTLDLIIPNSSDFDVETHLKTDNQLVSRDVLFFDCFEPTISSILTDPQGGTPGGSHNPRGSSAKDIIEALQRLSSFGAQNEIKAEGSSLTVEPLSADLAALNIPTTLQTGDKSTFLPLPPGACHNVQLEFLTLSTGLVGLAAVHVVDLDSRETTQITELPDVLVTK</sequence>
<dbReference type="Proteomes" id="UP000714618">
    <property type="component" value="Unassembled WGS sequence"/>
</dbReference>
<keyword evidence="3" id="KW-1185">Reference proteome</keyword>
<organism evidence="2 3">
    <name type="scientific">Aureobasidium mustum</name>
    <dbReference type="NCBI Taxonomy" id="2773714"/>
    <lineage>
        <taxon>Eukaryota</taxon>
        <taxon>Fungi</taxon>
        <taxon>Dikarya</taxon>
        <taxon>Ascomycota</taxon>
        <taxon>Pezizomycotina</taxon>
        <taxon>Dothideomycetes</taxon>
        <taxon>Dothideomycetidae</taxon>
        <taxon>Dothideales</taxon>
        <taxon>Saccotheciaceae</taxon>
        <taxon>Aureobasidium</taxon>
    </lineage>
</organism>
<dbReference type="InterPro" id="IPR024662">
    <property type="entry name" value="Trs65"/>
</dbReference>
<dbReference type="AlphaFoldDB" id="A0A9N8K098"/>
<dbReference type="InterPro" id="IPR055420">
    <property type="entry name" value="IgD3_Trs65"/>
</dbReference>
<dbReference type="OrthoDB" id="5345392at2759"/>
<evidence type="ECO:0000259" key="1">
    <source>
        <dbReference type="Pfam" id="PF12735"/>
    </source>
</evidence>
<evidence type="ECO:0000313" key="3">
    <source>
        <dbReference type="Proteomes" id="UP000714618"/>
    </source>
</evidence>
<dbReference type="EMBL" id="CAIJEO010000006">
    <property type="protein sequence ID" value="CAD0094449.1"/>
    <property type="molecule type" value="Genomic_DNA"/>
</dbReference>
<proteinExistence type="predicted"/>
<protein>
    <recommendedName>
        <fullName evidence="1">Trafficking protein particle complex II-specific subunit 65 IgD3 domain-containing protein</fullName>
    </recommendedName>
</protein>
<gene>
    <name evidence="2" type="ORF">AWRI4233_LOCUS4639</name>
</gene>
<dbReference type="GO" id="GO:0005802">
    <property type="term" value="C:trans-Golgi network"/>
    <property type="evidence" value="ECO:0007669"/>
    <property type="project" value="TreeGrafter"/>
</dbReference>
<name>A0A9N8K098_9PEZI</name>